<sequence length="226" mass="23774">MSRRAVAMLLALALALALSPAQGRQVVALVDDAAGRSESLSAERLHRLLLSDIEPGDHVHLLLGTAAWGEAPASLVTLVSFRAHPRPAIRNAQLLAAAEALGDWRQSEASHTAPEQPGSLAPLLVRSLREHVTTAEPLRLILAGRLTVAPPPDGATLRAALPSTSTVTLVDLTPRADEAGPEEPDGEAEGSTDSGGGDDEQRRSTFAEWRTALAAAGARWQPAPWE</sequence>
<organism evidence="3 4">
    <name type="scientific">Sediminicurvatus halobius</name>
    <dbReference type="NCBI Taxonomy" id="2182432"/>
    <lineage>
        <taxon>Bacteria</taxon>
        <taxon>Pseudomonadati</taxon>
        <taxon>Pseudomonadota</taxon>
        <taxon>Gammaproteobacteria</taxon>
        <taxon>Chromatiales</taxon>
        <taxon>Ectothiorhodospiraceae</taxon>
        <taxon>Sediminicurvatus</taxon>
    </lineage>
</organism>
<feature type="compositionally biased region" description="Acidic residues" evidence="1">
    <location>
        <begin position="179"/>
        <end position="190"/>
    </location>
</feature>
<evidence type="ECO:0000256" key="2">
    <source>
        <dbReference type="SAM" id="SignalP"/>
    </source>
</evidence>
<comment type="caution">
    <text evidence="3">The sequence shown here is derived from an EMBL/GenBank/DDBJ whole genome shotgun (WGS) entry which is preliminary data.</text>
</comment>
<accession>A0A2U2N4N6</accession>
<keyword evidence="2" id="KW-0732">Signal</keyword>
<name>A0A2U2N4N6_9GAMM</name>
<reference evidence="3 4" key="1">
    <citation type="submission" date="2018-05" db="EMBL/GenBank/DDBJ databases">
        <title>Spiribacter halobius sp. nov., a moderately halophilic bacterium isolated from marine solar saltern.</title>
        <authorList>
            <person name="Zheng W.-S."/>
            <person name="Lu D.-C."/>
            <person name="Du Z.-J."/>
        </authorList>
    </citation>
    <scope>NUCLEOTIDE SEQUENCE [LARGE SCALE GENOMIC DNA]</scope>
    <source>
        <strain evidence="3 4">E85</strain>
    </source>
</reference>
<dbReference type="AlphaFoldDB" id="A0A2U2N4N6"/>
<protein>
    <submittedName>
        <fullName evidence="3">Uncharacterized protein</fullName>
    </submittedName>
</protein>
<dbReference type="Proteomes" id="UP000245474">
    <property type="component" value="Unassembled WGS sequence"/>
</dbReference>
<dbReference type="RefSeq" id="WP_109677632.1">
    <property type="nucleotide sequence ID" value="NZ_CP086615.1"/>
</dbReference>
<feature type="signal peptide" evidence="2">
    <location>
        <begin position="1"/>
        <end position="23"/>
    </location>
</feature>
<feature type="region of interest" description="Disordered" evidence="1">
    <location>
        <begin position="157"/>
        <end position="226"/>
    </location>
</feature>
<gene>
    <name evidence="3" type="ORF">DEM34_07020</name>
</gene>
<evidence type="ECO:0000313" key="4">
    <source>
        <dbReference type="Proteomes" id="UP000245474"/>
    </source>
</evidence>
<evidence type="ECO:0000256" key="1">
    <source>
        <dbReference type="SAM" id="MobiDB-lite"/>
    </source>
</evidence>
<feature type="chain" id="PRO_5015446764" evidence="2">
    <location>
        <begin position="24"/>
        <end position="226"/>
    </location>
</feature>
<proteinExistence type="predicted"/>
<keyword evidence="4" id="KW-1185">Reference proteome</keyword>
<dbReference type="EMBL" id="QFFI01000008">
    <property type="protein sequence ID" value="PWG63939.1"/>
    <property type="molecule type" value="Genomic_DNA"/>
</dbReference>
<evidence type="ECO:0000313" key="3">
    <source>
        <dbReference type="EMBL" id="PWG63939.1"/>
    </source>
</evidence>